<dbReference type="Proteomes" id="UP001565368">
    <property type="component" value="Unassembled WGS sequence"/>
</dbReference>
<feature type="region of interest" description="Disordered" evidence="1">
    <location>
        <begin position="307"/>
        <end position="332"/>
    </location>
</feature>
<sequence length="451" mass="49959">MSATPPKRIARRERVGGYSPPSAAAEDEAPGTPGPTRARINHLENQVRELVRKTHVAERKHRAEMATLESKLSDRDTHLASVARRADEETRKSAKLAGELERCKAEGLGMRQELNLYSLVQQQKAVLALADEQLQIVELEQRLLKAESERVMRDHKLVLFQSREDDMLAEVEDKVSRIAELEEALESANTSLVHQRAAERKAAATVSSSQDETRAEVDALQARLAALEEEHEQVCAVNSKNVEKYQKLREKEKEAQAEIKRLLSEERPDPSADSDKAELKAQLRTAKVDVAKKTEEAADLAEELSVLKETSKEREKALKAKYREAQEERNRLAVVEVELEALKAANAKAPKAKKEPAKKKAAASPVSKAKARKTSPASDSDGEPPKKKAPKASARAKSVLQDSDSENAPPKDADSDAGNKSTSSAPDKKKKRKLFGVQTAFQWDPVLNVRY</sequence>
<dbReference type="GeneID" id="95984570"/>
<feature type="region of interest" description="Disordered" evidence="1">
    <location>
        <begin position="345"/>
        <end position="451"/>
    </location>
</feature>
<name>A0ABR3Q4F4_9TREE</name>
<dbReference type="RefSeq" id="XP_069209487.1">
    <property type="nucleotide sequence ID" value="XM_069352069.1"/>
</dbReference>
<protein>
    <submittedName>
        <fullName evidence="2">Uncharacterized protein</fullName>
    </submittedName>
</protein>
<comment type="caution">
    <text evidence="2">The sequence shown here is derived from an EMBL/GenBank/DDBJ whole genome shotgun (WGS) entry which is preliminary data.</text>
</comment>
<feature type="compositionally biased region" description="Basic and acidic residues" evidence="1">
    <location>
        <begin position="307"/>
        <end position="331"/>
    </location>
</feature>
<organism evidence="2 3">
    <name type="scientific">Vanrija albida</name>
    <dbReference type="NCBI Taxonomy" id="181172"/>
    <lineage>
        <taxon>Eukaryota</taxon>
        <taxon>Fungi</taxon>
        <taxon>Dikarya</taxon>
        <taxon>Basidiomycota</taxon>
        <taxon>Agaricomycotina</taxon>
        <taxon>Tremellomycetes</taxon>
        <taxon>Trichosporonales</taxon>
        <taxon>Trichosporonaceae</taxon>
        <taxon>Vanrija</taxon>
    </lineage>
</organism>
<dbReference type="EMBL" id="JBBXJM010000003">
    <property type="protein sequence ID" value="KAL1409543.1"/>
    <property type="molecule type" value="Genomic_DNA"/>
</dbReference>
<reference evidence="2 3" key="1">
    <citation type="submission" date="2023-08" db="EMBL/GenBank/DDBJ databases">
        <title>Annotated Genome Sequence of Vanrija albida AlHP1.</title>
        <authorList>
            <person name="Herzog R."/>
        </authorList>
    </citation>
    <scope>NUCLEOTIDE SEQUENCE [LARGE SCALE GENOMIC DNA]</scope>
    <source>
        <strain evidence="2 3">AlHP1</strain>
    </source>
</reference>
<evidence type="ECO:0000313" key="3">
    <source>
        <dbReference type="Proteomes" id="UP001565368"/>
    </source>
</evidence>
<evidence type="ECO:0000256" key="1">
    <source>
        <dbReference type="SAM" id="MobiDB-lite"/>
    </source>
</evidence>
<keyword evidence="3" id="KW-1185">Reference proteome</keyword>
<evidence type="ECO:0000313" key="2">
    <source>
        <dbReference type="EMBL" id="KAL1409543.1"/>
    </source>
</evidence>
<gene>
    <name evidence="2" type="ORF">Q8F55_003527</name>
</gene>
<proteinExistence type="predicted"/>
<feature type="region of interest" description="Disordered" evidence="1">
    <location>
        <begin position="1"/>
        <end position="38"/>
    </location>
</feature>
<accession>A0ABR3Q4F4</accession>